<evidence type="ECO:0000313" key="4">
    <source>
        <dbReference type="Proteomes" id="UP000031575"/>
    </source>
</evidence>
<evidence type="ECO:0000259" key="2">
    <source>
        <dbReference type="PROSITE" id="PS50263"/>
    </source>
</evidence>
<reference evidence="3 4" key="1">
    <citation type="journal article" date="2014" name="BMC Genomics">
        <title>Comparative genomics of the major fungal agents of human and animal Sporotrichosis: Sporothrix schenckii and Sporothrix brasiliensis.</title>
        <authorList>
            <person name="Teixeira M.M."/>
            <person name="de Almeida L.G."/>
            <person name="Kubitschek-Barreira P."/>
            <person name="Alves F.L."/>
            <person name="Kioshima E.S."/>
            <person name="Abadio A.K."/>
            <person name="Fernandes L."/>
            <person name="Derengowski L.S."/>
            <person name="Ferreira K.S."/>
            <person name="Souza R.C."/>
            <person name="Ruiz J.C."/>
            <person name="de Andrade N.C."/>
            <person name="Paes H.C."/>
            <person name="Nicola A.M."/>
            <person name="Albuquerque P."/>
            <person name="Gerber A.L."/>
            <person name="Martins V.P."/>
            <person name="Peconick L.D."/>
            <person name="Neto A.V."/>
            <person name="Chaucanez C.B."/>
            <person name="Silva P.A."/>
            <person name="Cunha O.L."/>
            <person name="de Oliveira F.F."/>
            <person name="dos Santos T.C."/>
            <person name="Barros A.L."/>
            <person name="Soares M.A."/>
            <person name="de Oliveira L.M."/>
            <person name="Marini M.M."/>
            <person name="Villalobos-Duno H."/>
            <person name="Cunha M.M."/>
            <person name="de Hoog S."/>
            <person name="da Silveira J.F."/>
            <person name="Henrissat B."/>
            <person name="Nino-Vega G.A."/>
            <person name="Cisalpino P.S."/>
            <person name="Mora-Montes H.M."/>
            <person name="Almeida S.R."/>
            <person name="Stajich J.E."/>
            <person name="Lopes-Bezerra L.M."/>
            <person name="Vasconcelos A.T."/>
            <person name="Felipe M.S."/>
        </authorList>
    </citation>
    <scope>NUCLEOTIDE SEQUENCE [LARGE SCALE GENOMIC DNA]</scope>
    <source>
        <strain evidence="3 4">5110</strain>
    </source>
</reference>
<dbReference type="PROSITE" id="PS50263">
    <property type="entry name" value="CN_HYDROLASE"/>
    <property type="match status" value="1"/>
</dbReference>
<dbReference type="RefSeq" id="XP_040619657.1">
    <property type="nucleotide sequence ID" value="XM_040760055.1"/>
</dbReference>
<dbReference type="VEuPathDB" id="FungiDB:SPBR_01745"/>
<organism evidence="3 4">
    <name type="scientific">Sporothrix brasiliensis 5110</name>
    <dbReference type="NCBI Taxonomy" id="1398154"/>
    <lineage>
        <taxon>Eukaryota</taxon>
        <taxon>Fungi</taxon>
        <taxon>Dikarya</taxon>
        <taxon>Ascomycota</taxon>
        <taxon>Pezizomycotina</taxon>
        <taxon>Sordariomycetes</taxon>
        <taxon>Sordariomycetidae</taxon>
        <taxon>Ophiostomatales</taxon>
        <taxon>Ophiostomataceae</taxon>
        <taxon>Sporothrix</taxon>
    </lineage>
</organism>
<dbReference type="PANTHER" id="PTHR43674:SF15">
    <property type="entry name" value="FORMAMIDASE"/>
    <property type="match status" value="1"/>
</dbReference>
<dbReference type="Proteomes" id="UP000031575">
    <property type="component" value="Unassembled WGS sequence"/>
</dbReference>
<dbReference type="PANTHER" id="PTHR43674">
    <property type="entry name" value="NITRILASE C965.09-RELATED"/>
    <property type="match status" value="1"/>
</dbReference>
<sequence length="307" mass="33411">MVPAITKGLASVRDESVTASDDSYMVVRIQMHDDAKASRPAVVYLTTDNTNMSGFGGLNKTIGGIVIAVVQSQLFRVDTPAQLAAATDHVYNLVRRARREDPATDLVLFPEYCIHGLSMNTGPANLCSMDGPEVAAFVLFAPSRPWNVGLTINANGEIVAYYCKMHPWAPIEPWYPCNRGVSVLTGPGGVRMSLITCHDGMFPEMAHEAAYKGAEALLCRAGYTLPVRRGTVAANLTYTAKVRRRRRDWGVENNLFQLGHRGLIAVDGGASGCPYTYMRDIVAGRYAQAEDAEVVRINPNKSASEDK</sequence>
<dbReference type="GO" id="GO:0050126">
    <property type="term" value="F:N-carbamoylputrescine amidase activity"/>
    <property type="evidence" value="ECO:0007669"/>
    <property type="project" value="TreeGrafter"/>
</dbReference>
<dbReference type="OrthoDB" id="10250282at2759"/>
<comment type="caution">
    <text evidence="3">The sequence shown here is derived from an EMBL/GenBank/DDBJ whole genome shotgun (WGS) entry which is preliminary data.</text>
</comment>
<gene>
    <name evidence="3" type="ORF">SPBR_01745</name>
</gene>
<dbReference type="Pfam" id="PF00795">
    <property type="entry name" value="CN_hydrolase"/>
    <property type="match status" value="1"/>
</dbReference>
<dbReference type="GeneID" id="63674976"/>
<dbReference type="HOGENOM" id="CLU_906647_0_0_1"/>
<dbReference type="InterPro" id="IPR050345">
    <property type="entry name" value="Aliph_Amidase/BUP"/>
</dbReference>
<dbReference type="InterPro" id="IPR003010">
    <property type="entry name" value="C-N_Hydrolase"/>
</dbReference>
<name>A0A0C2J3M1_9PEZI</name>
<dbReference type="EMBL" id="AWTV01000007">
    <property type="protein sequence ID" value="KIH91647.1"/>
    <property type="molecule type" value="Genomic_DNA"/>
</dbReference>
<dbReference type="Gene3D" id="3.60.110.10">
    <property type="entry name" value="Carbon-nitrogen hydrolase"/>
    <property type="match status" value="1"/>
</dbReference>
<dbReference type="InterPro" id="IPR036526">
    <property type="entry name" value="C-N_Hydrolase_sf"/>
</dbReference>
<dbReference type="GO" id="GO:0033388">
    <property type="term" value="P:putrescine biosynthetic process from arginine"/>
    <property type="evidence" value="ECO:0007669"/>
    <property type="project" value="TreeGrafter"/>
</dbReference>
<keyword evidence="4" id="KW-1185">Reference proteome</keyword>
<evidence type="ECO:0000313" key="3">
    <source>
        <dbReference type="EMBL" id="KIH91647.1"/>
    </source>
</evidence>
<keyword evidence="1" id="KW-0378">Hydrolase</keyword>
<protein>
    <recommendedName>
        <fullName evidence="2">CN hydrolase domain-containing protein</fullName>
    </recommendedName>
</protein>
<feature type="domain" description="CN hydrolase" evidence="2">
    <location>
        <begin position="65"/>
        <end position="299"/>
    </location>
</feature>
<proteinExistence type="predicted"/>
<evidence type="ECO:0000256" key="1">
    <source>
        <dbReference type="ARBA" id="ARBA00022801"/>
    </source>
</evidence>
<dbReference type="AlphaFoldDB" id="A0A0C2J3M1"/>
<dbReference type="SUPFAM" id="SSF56317">
    <property type="entry name" value="Carbon-nitrogen hydrolase"/>
    <property type="match status" value="1"/>
</dbReference>
<accession>A0A0C2J3M1</accession>